<dbReference type="EMBL" id="FRAA01000004">
    <property type="protein sequence ID" value="SHK32889.1"/>
    <property type="molecule type" value="Genomic_DNA"/>
</dbReference>
<reference evidence="2" key="1">
    <citation type="submission" date="2016-11" db="EMBL/GenBank/DDBJ databases">
        <authorList>
            <person name="Varghese N."/>
            <person name="Submissions S."/>
        </authorList>
    </citation>
    <scope>NUCLEOTIDE SEQUENCE [LARGE SCALE GENOMIC DNA]</scope>
    <source>
        <strain evidence="2">DSM 26134</strain>
    </source>
</reference>
<proteinExistence type="predicted"/>
<keyword evidence="2" id="KW-1185">Reference proteome</keyword>
<dbReference type="AlphaFoldDB" id="A0A1M6RKC5"/>
<dbReference type="Proteomes" id="UP000184474">
    <property type="component" value="Unassembled WGS sequence"/>
</dbReference>
<sequence length="29" mass="3269">MKNVTAFFMSEVLGLPLLLLDQSVFLGER</sequence>
<evidence type="ECO:0000313" key="2">
    <source>
        <dbReference type="Proteomes" id="UP000184474"/>
    </source>
</evidence>
<gene>
    <name evidence="1" type="ORF">SAMN04488028_104209</name>
</gene>
<protein>
    <submittedName>
        <fullName evidence="1">Uncharacterized protein</fullName>
    </submittedName>
</protein>
<accession>A0A1M6RKC5</accession>
<organism evidence="1 2">
    <name type="scientific">Reichenbachiella agariperforans</name>
    <dbReference type="NCBI Taxonomy" id="156994"/>
    <lineage>
        <taxon>Bacteria</taxon>
        <taxon>Pseudomonadati</taxon>
        <taxon>Bacteroidota</taxon>
        <taxon>Cytophagia</taxon>
        <taxon>Cytophagales</taxon>
        <taxon>Reichenbachiellaceae</taxon>
        <taxon>Reichenbachiella</taxon>
    </lineage>
</organism>
<name>A0A1M6RKC5_REIAG</name>
<evidence type="ECO:0000313" key="1">
    <source>
        <dbReference type="EMBL" id="SHK32889.1"/>
    </source>
</evidence>